<accession>A0ABV9LYM0</accession>
<reference evidence="2" key="1">
    <citation type="journal article" date="2019" name="Int. J. Syst. Evol. Microbiol.">
        <title>The Global Catalogue of Microorganisms (GCM) 10K type strain sequencing project: providing services to taxonomists for standard genome sequencing and annotation.</title>
        <authorList>
            <consortium name="The Broad Institute Genomics Platform"/>
            <consortium name="The Broad Institute Genome Sequencing Center for Infectious Disease"/>
            <person name="Wu L."/>
            <person name="Ma J."/>
        </authorList>
    </citation>
    <scope>NUCLEOTIDE SEQUENCE [LARGE SCALE GENOMIC DNA]</scope>
    <source>
        <strain evidence="2">KACC 12507</strain>
    </source>
</reference>
<keyword evidence="2" id="KW-1185">Reference proteome</keyword>
<proteinExistence type="predicted"/>
<dbReference type="EMBL" id="JBHSGU010000003">
    <property type="protein sequence ID" value="MFC4700718.1"/>
    <property type="molecule type" value="Genomic_DNA"/>
</dbReference>
<dbReference type="Pfam" id="PF06097">
    <property type="entry name" value="DUF945"/>
    <property type="match status" value="1"/>
</dbReference>
<comment type="caution">
    <text evidence="1">The sequence shown here is derived from an EMBL/GenBank/DDBJ whole genome shotgun (WGS) entry which is preliminary data.</text>
</comment>
<dbReference type="InterPro" id="IPR010352">
    <property type="entry name" value="DUF945"/>
</dbReference>
<gene>
    <name evidence="1" type="ORF">ACFO4O_11145</name>
</gene>
<dbReference type="RefSeq" id="WP_382408516.1">
    <property type="nucleotide sequence ID" value="NZ_JBHSGU010000003.1"/>
</dbReference>
<name>A0ABV9LYM0_9ALTE</name>
<protein>
    <submittedName>
        <fullName evidence="1">YdgA family protein</fullName>
    </submittedName>
</protein>
<sequence>MKKLLTLVIIVLIAIGLIGPKFAGNTFNEQMDAYIASLNTNEFYKVTVLEREQTWFSSTANIQVVMVLPEQVNAQSEPLFDFVLQANAQHGPLLTRSGLGLGWLDWDVRLVSDELPDTLTVNGDGPIYQASGVMGLFGSSSYNDRLLALEYTDASIGMVVSTQGWQGEGDISTNALRYSGGPGQLFIKALDMYDLSLEGVTMSYTADASINEMLKGNFYDGGGSFFIDKMRLNSPDESSQTLIEKLQIQSTADFNPSTDLADIEVNMSMVKLDTPEVKVDDLTISMTINNIQQAFSKAYQKMNQDIMESPAQAQEIMQQAMQTHLLGQLIAEPEINITELVGVINGGNIDISSSNKLVGVTSLPDTMENNAFWMQHLDSNTRMSVDESAALTIAGIMLEGQLANNPQLAQMPPEQFQEVLRQQSAATLNSLVQQGFFIKTEAGYSMLFTLKDGKAVLNSNNIPLPM</sequence>
<evidence type="ECO:0000313" key="1">
    <source>
        <dbReference type="EMBL" id="MFC4700718.1"/>
    </source>
</evidence>
<organism evidence="1 2">
    <name type="scientific">Glaciecola siphonariae</name>
    <dbReference type="NCBI Taxonomy" id="521012"/>
    <lineage>
        <taxon>Bacteria</taxon>
        <taxon>Pseudomonadati</taxon>
        <taxon>Pseudomonadota</taxon>
        <taxon>Gammaproteobacteria</taxon>
        <taxon>Alteromonadales</taxon>
        <taxon>Alteromonadaceae</taxon>
        <taxon>Glaciecola</taxon>
    </lineage>
</organism>
<dbReference type="Proteomes" id="UP001595897">
    <property type="component" value="Unassembled WGS sequence"/>
</dbReference>
<evidence type="ECO:0000313" key="2">
    <source>
        <dbReference type="Proteomes" id="UP001595897"/>
    </source>
</evidence>